<evidence type="ECO:0000313" key="1">
    <source>
        <dbReference type="EMBL" id="RZC82486.1"/>
    </source>
</evidence>
<dbReference type="EMBL" id="CM010725">
    <property type="protein sequence ID" value="RZC82486.1"/>
    <property type="molecule type" value="Genomic_DNA"/>
</dbReference>
<organism evidence="1 2">
    <name type="scientific">Papaver somniferum</name>
    <name type="common">Opium poppy</name>
    <dbReference type="NCBI Taxonomy" id="3469"/>
    <lineage>
        <taxon>Eukaryota</taxon>
        <taxon>Viridiplantae</taxon>
        <taxon>Streptophyta</taxon>
        <taxon>Embryophyta</taxon>
        <taxon>Tracheophyta</taxon>
        <taxon>Spermatophyta</taxon>
        <taxon>Magnoliopsida</taxon>
        <taxon>Ranunculales</taxon>
        <taxon>Papaveraceae</taxon>
        <taxon>Papaveroideae</taxon>
        <taxon>Papaver</taxon>
    </lineage>
</organism>
<accession>A0A4Y7LB62</accession>
<dbReference type="Proteomes" id="UP000316621">
    <property type="component" value="Chromosome 11"/>
</dbReference>
<dbReference type="Gramene" id="RZC82486">
    <property type="protein sequence ID" value="RZC82486"/>
    <property type="gene ID" value="C5167_045278"/>
</dbReference>
<sequence length="100" mass="11578">MIAGASAETNVGDAMVMKLQNLGIDAVEHGGVQMVDWPVVMLQNVLRKVVYWKNLMLEQRLQKKRSCKWWFELEVLCRRLRMGSNSDVQLQMKLQEELEG</sequence>
<reference evidence="1 2" key="1">
    <citation type="journal article" date="2018" name="Science">
        <title>The opium poppy genome and morphinan production.</title>
        <authorList>
            <person name="Guo L."/>
            <person name="Winzer T."/>
            <person name="Yang X."/>
            <person name="Li Y."/>
            <person name="Ning Z."/>
            <person name="He Z."/>
            <person name="Teodor R."/>
            <person name="Lu Y."/>
            <person name="Bowser T.A."/>
            <person name="Graham I.A."/>
            <person name="Ye K."/>
        </authorList>
    </citation>
    <scope>NUCLEOTIDE SEQUENCE [LARGE SCALE GENOMIC DNA]</scope>
    <source>
        <strain evidence="2">cv. HN1</strain>
        <tissue evidence="1">Leaves</tissue>
    </source>
</reference>
<evidence type="ECO:0000313" key="2">
    <source>
        <dbReference type="Proteomes" id="UP000316621"/>
    </source>
</evidence>
<protein>
    <submittedName>
        <fullName evidence="1">Uncharacterized protein</fullName>
    </submittedName>
</protein>
<proteinExistence type="predicted"/>
<dbReference type="AlphaFoldDB" id="A0A4Y7LB62"/>
<keyword evidence="2" id="KW-1185">Reference proteome</keyword>
<gene>
    <name evidence="1" type="ORF">C5167_045278</name>
</gene>
<name>A0A4Y7LB62_PAPSO</name>